<dbReference type="PROSITE" id="PS51257">
    <property type="entry name" value="PROKAR_LIPOPROTEIN"/>
    <property type="match status" value="1"/>
</dbReference>
<organism evidence="1 2">
    <name type="scientific">Geosporobacter ferrireducens</name>
    <dbReference type="NCBI Taxonomy" id="1424294"/>
    <lineage>
        <taxon>Bacteria</taxon>
        <taxon>Bacillati</taxon>
        <taxon>Bacillota</taxon>
        <taxon>Clostridia</taxon>
        <taxon>Peptostreptococcales</taxon>
        <taxon>Thermotaleaceae</taxon>
        <taxon>Geosporobacter</taxon>
    </lineage>
</organism>
<dbReference type="KEGG" id="gfe:Gferi_16445"/>
<name>A0A1D8GJD9_9FIRM</name>
<keyword evidence="2" id="KW-1185">Reference proteome</keyword>
<dbReference type="AlphaFoldDB" id="A0A1D8GJD9"/>
<sequence length="114" mass="12766">MKKIGMVIVMIVWGLSMIGCSKPIFTEPTGNASYVGMLVLQNGEQYYWDTVGKDLEIGDLILEIQERIAPQFIPKEGQSNMLAKGTPVYRVKDHADKVVAITADGQYVFKKRNE</sequence>
<gene>
    <name evidence="1" type="ORF">Gferi_16445</name>
</gene>
<evidence type="ECO:0000313" key="1">
    <source>
        <dbReference type="EMBL" id="AOT71014.1"/>
    </source>
</evidence>
<protein>
    <recommendedName>
        <fullName evidence="3">Lipoprotein</fullName>
    </recommendedName>
</protein>
<proteinExistence type="predicted"/>
<evidence type="ECO:0008006" key="3">
    <source>
        <dbReference type="Google" id="ProtNLM"/>
    </source>
</evidence>
<dbReference type="OrthoDB" id="2616591at2"/>
<dbReference type="RefSeq" id="WP_069978391.1">
    <property type="nucleotide sequence ID" value="NZ_CP017269.1"/>
</dbReference>
<evidence type="ECO:0000313" key="2">
    <source>
        <dbReference type="Proteomes" id="UP000095743"/>
    </source>
</evidence>
<dbReference type="EMBL" id="CP017269">
    <property type="protein sequence ID" value="AOT71014.1"/>
    <property type="molecule type" value="Genomic_DNA"/>
</dbReference>
<reference evidence="1 2" key="1">
    <citation type="submission" date="2016-09" db="EMBL/GenBank/DDBJ databases">
        <title>Genomic analysis reveals versatility of anaerobic energy metabolism of Geosporobacter ferrireducens IRF9 of phylum Firmicutes.</title>
        <authorList>
            <person name="Kim S.-J."/>
        </authorList>
    </citation>
    <scope>NUCLEOTIDE SEQUENCE [LARGE SCALE GENOMIC DNA]</scope>
    <source>
        <strain evidence="1 2">IRF9</strain>
    </source>
</reference>
<accession>A0A1D8GJD9</accession>
<dbReference type="Proteomes" id="UP000095743">
    <property type="component" value="Chromosome"/>
</dbReference>